<keyword evidence="3" id="KW-1185">Reference proteome</keyword>
<accession>A0ABD0M270</accession>
<evidence type="ECO:0000313" key="2">
    <source>
        <dbReference type="EMBL" id="KAK7505302.1"/>
    </source>
</evidence>
<comment type="caution">
    <text evidence="2">The sequence shown here is derived from an EMBL/GenBank/DDBJ whole genome shotgun (WGS) entry which is preliminary data.</text>
</comment>
<evidence type="ECO:0000313" key="3">
    <source>
        <dbReference type="Proteomes" id="UP001519460"/>
    </source>
</evidence>
<feature type="region of interest" description="Disordered" evidence="1">
    <location>
        <begin position="40"/>
        <end position="66"/>
    </location>
</feature>
<proteinExistence type="predicted"/>
<sequence length="174" mass="19318">MKFRQRQILLTFALLSIGIFLLNHRLLSGRPAVSTLSVDPPLPDSNLHPQPEAALRSLPKDSAKPTTTALDKLSSASSSYDVKYVQRASSARCPKLLRPVGVRDVQTFQQVDGGTGTYVFSAFLDREDKIVRVVALNSLRNKSAFCLLWYENGTRDLDVVAARIQLLPESHGRR</sequence>
<organism evidence="2 3">
    <name type="scientific">Batillaria attramentaria</name>
    <dbReference type="NCBI Taxonomy" id="370345"/>
    <lineage>
        <taxon>Eukaryota</taxon>
        <taxon>Metazoa</taxon>
        <taxon>Spiralia</taxon>
        <taxon>Lophotrochozoa</taxon>
        <taxon>Mollusca</taxon>
        <taxon>Gastropoda</taxon>
        <taxon>Caenogastropoda</taxon>
        <taxon>Sorbeoconcha</taxon>
        <taxon>Cerithioidea</taxon>
        <taxon>Batillariidae</taxon>
        <taxon>Batillaria</taxon>
    </lineage>
</organism>
<name>A0ABD0M270_9CAEN</name>
<dbReference type="EMBL" id="JACVVK020000011">
    <property type="protein sequence ID" value="KAK7505302.1"/>
    <property type="molecule type" value="Genomic_DNA"/>
</dbReference>
<dbReference type="AlphaFoldDB" id="A0ABD0M270"/>
<dbReference type="Proteomes" id="UP001519460">
    <property type="component" value="Unassembled WGS sequence"/>
</dbReference>
<reference evidence="2 3" key="1">
    <citation type="journal article" date="2023" name="Sci. Data">
        <title>Genome assembly of the Korean intertidal mud-creeper Batillaria attramentaria.</title>
        <authorList>
            <person name="Patra A.K."/>
            <person name="Ho P.T."/>
            <person name="Jun S."/>
            <person name="Lee S.J."/>
            <person name="Kim Y."/>
            <person name="Won Y.J."/>
        </authorList>
    </citation>
    <scope>NUCLEOTIDE SEQUENCE [LARGE SCALE GENOMIC DNA]</scope>
    <source>
        <strain evidence="2">Wonlab-2016</strain>
    </source>
</reference>
<evidence type="ECO:0000256" key="1">
    <source>
        <dbReference type="SAM" id="MobiDB-lite"/>
    </source>
</evidence>
<gene>
    <name evidence="2" type="ORF">BaRGS_00003464</name>
</gene>
<protein>
    <submittedName>
        <fullName evidence="2">Uncharacterized protein</fullName>
    </submittedName>
</protein>